<keyword evidence="2" id="KW-1185">Reference proteome</keyword>
<evidence type="ECO:0000313" key="1">
    <source>
        <dbReference type="EMBL" id="KAG0315304.1"/>
    </source>
</evidence>
<evidence type="ECO:0000313" key="2">
    <source>
        <dbReference type="Proteomes" id="UP000738325"/>
    </source>
</evidence>
<name>A0A9P6RDK6_9FUNG</name>
<gene>
    <name evidence="1" type="ORF">BGZ99_007536</name>
</gene>
<dbReference type="Proteomes" id="UP000738325">
    <property type="component" value="Unassembled WGS sequence"/>
</dbReference>
<comment type="caution">
    <text evidence="1">The sequence shown here is derived from an EMBL/GenBank/DDBJ whole genome shotgun (WGS) entry which is preliminary data.</text>
</comment>
<dbReference type="AlphaFoldDB" id="A0A9P6RDK6"/>
<dbReference type="EMBL" id="JAAAIP010000548">
    <property type="protein sequence ID" value="KAG0315304.1"/>
    <property type="molecule type" value="Genomic_DNA"/>
</dbReference>
<accession>A0A9P6RDK6</accession>
<protein>
    <submittedName>
        <fullName evidence="1">Uncharacterized protein</fullName>
    </submittedName>
</protein>
<proteinExistence type="predicted"/>
<organism evidence="1 2">
    <name type="scientific">Dissophora globulifera</name>
    <dbReference type="NCBI Taxonomy" id="979702"/>
    <lineage>
        <taxon>Eukaryota</taxon>
        <taxon>Fungi</taxon>
        <taxon>Fungi incertae sedis</taxon>
        <taxon>Mucoromycota</taxon>
        <taxon>Mortierellomycotina</taxon>
        <taxon>Mortierellomycetes</taxon>
        <taxon>Mortierellales</taxon>
        <taxon>Mortierellaceae</taxon>
        <taxon>Dissophora</taxon>
    </lineage>
</organism>
<sequence>MLSIPRILQPACRRKSAQPMSSTHVCLTCLKVDVDLDNELMDDGLDADEDRDIFVIESVPAWTVNADDLSKDEEDPRDLFRAGFLPVSIFTTLLLITDLTPP</sequence>
<reference evidence="1" key="1">
    <citation type="journal article" date="2020" name="Fungal Divers.">
        <title>Resolving the Mortierellaceae phylogeny through synthesis of multi-gene phylogenetics and phylogenomics.</title>
        <authorList>
            <person name="Vandepol N."/>
            <person name="Liber J."/>
            <person name="Desiro A."/>
            <person name="Na H."/>
            <person name="Kennedy M."/>
            <person name="Barry K."/>
            <person name="Grigoriev I.V."/>
            <person name="Miller A.N."/>
            <person name="O'Donnell K."/>
            <person name="Stajich J.E."/>
            <person name="Bonito G."/>
        </authorList>
    </citation>
    <scope>NUCLEOTIDE SEQUENCE</scope>
    <source>
        <strain evidence="1">REB-010B</strain>
    </source>
</reference>